<proteinExistence type="predicted"/>
<dbReference type="AlphaFoldDB" id="A0A7M2XIC6"/>
<evidence type="ECO:0000256" key="1">
    <source>
        <dbReference type="SAM" id="MobiDB-lite"/>
    </source>
</evidence>
<dbReference type="PANTHER" id="PTHR21666:SF270">
    <property type="entry name" value="MUREIN HYDROLASE ACTIVATOR ENVC"/>
    <property type="match status" value="1"/>
</dbReference>
<feature type="region of interest" description="Disordered" evidence="1">
    <location>
        <begin position="12"/>
        <end position="41"/>
    </location>
</feature>
<dbReference type="RefSeq" id="WP_193902382.1">
    <property type="nucleotide sequence ID" value="NZ_CP063450.1"/>
</dbReference>
<dbReference type="Proteomes" id="UP000593818">
    <property type="component" value="Chromosome"/>
</dbReference>
<evidence type="ECO:0000313" key="4">
    <source>
        <dbReference type="Proteomes" id="UP000593818"/>
    </source>
</evidence>
<evidence type="ECO:0000259" key="2">
    <source>
        <dbReference type="Pfam" id="PF01551"/>
    </source>
</evidence>
<keyword evidence="4" id="KW-1185">Reference proteome</keyword>
<dbReference type="Gene3D" id="2.70.70.10">
    <property type="entry name" value="Glucose Permease (Domain IIA)"/>
    <property type="match status" value="1"/>
</dbReference>
<protein>
    <submittedName>
        <fullName evidence="3">M23 family metallopeptidase</fullName>
    </submittedName>
</protein>
<dbReference type="InterPro" id="IPR050570">
    <property type="entry name" value="Cell_wall_metabolism_enzyme"/>
</dbReference>
<dbReference type="InterPro" id="IPR011055">
    <property type="entry name" value="Dup_hybrid_motif"/>
</dbReference>
<evidence type="ECO:0000313" key="3">
    <source>
        <dbReference type="EMBL" id="QOV97596.1"/>
    </source>
</evidence>
<dbReference type="Pfam" id="PF01551">
    <property type="entry name" value="Peptidase_M23"/>
    <property type="match status" value="1"/>
</dbReference>
<dbReference type="InterPro" id="IPR016047">
    <property type="entry name" value="M23ase_b-sheet_dom"/>
</dbReference>
<dbReference type="GO" id="GO:0004222">
    <property type="term" value="F:metalloendopeptidase activity"/>
    <property type="evidence" value="ECO:0007669"/>
    <property type="project" value="TreeGrafter"/>
</dbReference>
<dbReference type="CDD" id="cd12797">
    <property type="entry name" value="M23_peptidase"/>
    <property type="match status" value="1"/>
</dbReference>
<feature type="region of interest" description="Disordered" evidence="1">
    <location>
        <begin position="148"/>
        <end position="174"/>
    </location>
</feature>
<dbReference type="EMBL" id="CP063450">
    <property type="protein sequence ID" value="QOV97596.1"/>
    <property type="molecule type" value="Genomic_DNA"/>
</dbReference>
<dbReference type="PANTHER" id="PTHR21666">
    <property type="entry name" value="PEPTIDASE-RELATED"/>
    <property type="match status" value="1"/>
</dbReference>
<accession>A0A7M2XIC6</accession>
<sequence length="318" mass="33832">MPAKVVHPIAKVRGSGYGPRTNPVTGRREHHNGDDYPVPAKTPIYAPTDGVVIEGKDRAADTVDGFGNWVWIDAQRQVGKDFIFGHLEHRDILVRAGDRVKAGDLIGYVGSAGQSTGPHLHFEVWSAPGRLGGKALDPAAWLARAGATEPLSGPTPAKPSTTSKAPLPSPTKGNTVATAADVQNELEGTDTGHAVEVYGGFPTELGRRTVRSIQDKVGILAWDLTRGHTQYDEGLAGTRGPVSLWDSVKRILRENTSWLPRRGLTTLAAKVDQRDTLRGDAKDAVSYAAANHALLKAIAQENGVDVAAVLAPFQNDAS</sequence>
<gene>
    <name evidence="3" type="ORF">INP59_16870</name>
</gene>
<dbReference type="SUPFAM" id="SSF51261">
    <property type="entry name" value="Duplicated hybrid motif"/>
    <property type="match status" value="1"/>
</dbReference>
<name>A0A7M2XIC6_9NOCA</name>
<reference evidence="3 4" key="1">
    <citation type="submission" date="2020-10" db="EMBL/GenBank/DDBJ databases">
        <title>Whole genome sequence of oil-degrading bacteria Rhodococcus pyridinivorans strain 5Ap.</title>
        <authorList>
            <person name="Akhremchuk A.E."/>
            <person name="Valentovich L.N."/>
            <person name="Charniauskaya M.I."/>
            <person name="Bukliarevich H.A."/>
            <person name="Titok M.A."/>
        </authorList>
    </citation>
    <scope>NUCLEOTIDE SEQUENCE [LARGE SCALE GENOMIC DNA]</scope>
    <source>
        <strain evidence="3 4">5Ap</strain>
    </source>
</reference>
<organism evidence="3 4">
    <name type="scientific">Rhodococcus pyridinivorans</name>
    <dbReference type="NCBI Taxonomy" id="103816"/>
    <lineage>
        <taxon>Bacteria</taxon>
        <taxon>Bacillati</taxon>
        <taxon>Actinomycetota</taxon>
        <taxon>Actinomycetes</taxon>
        <taxon>Mycobacteriales</taxon>
        <taxon>Nocardiaceae</taxon>
        <taxon>Rhodococcus</taxon>
    </lineage>
</organism>
<feature type="domain" description="M23ase beta-sheet core" evidence="2">
    <location>
        <begin position="30"/>
        <end position="138"/>
    </location>
</feature>